<keyword evidence="4" id="KW-0067">ATP-binding</keyword>
<sequence>MDGRRTPQALLTTSSIVPVEDITADPASPLGKSTSAVFKGTWKNAVVAIKKLPSDTPPEALHSRVPLWESLKHSHVLEIFAVSPPDADPLFIVMQYYDNGSATQFLEQNPSADRSKILYETALGMQYIHNRGLVHGSLKPSNILITDYQQAVVADCGMCEIAPSLNSVAHQYFGPDAWKGTTSRGADVYAFGMSALEIFQSKLPWGTLPESKLIIDEVWNLIQECWRKDSRSRPSFNKILEIWPMPDPALTPLPPPTDSTFSQPSPGRLSLTELQMRDALSRTPDIESPHEPPAYEAAHRPVLASPVPIQRVRTSRLMSAPSPWGQSSRHLPPPPLALGGNTNPGPISSRAFKQLYNPNPPDPAAARRFSDGPSPNSNAHSTRSNSWSPPPTSQLHNLVKSFLRRRLVSLHPPITPLDQAVETPTCLESPSL</sequence>
<feature type="region of interest" description="Disordered" evidence="5">
    <location>
        <begin position="283"/>
        <end position="393"/>
    </location>
</feature>
<keyword evidence="1" id="KW-0808">Transferase</keyword>
<dbReference type="OrthoDB" id="1668230at2759"/>
<name>A0A9P6E0B8_9AGAM</name>
<keyword evidence="3" id="KW-0418">Kinase</keyword>
<evidence type="ECO:0000256" key="2">
    <source>
        <dbReference type="ARBA" id="ARBA00022741"/>
    </source>
</evidence>
<dbReference type="GO" id="GO:0005524">
    <property type="term" value="F:ATP binding"/>
    <property type="evidence" value="ECO:0007669"/>
    <property type="project" value="UniProtKB-KW"/>
</dbReference>
<proteinExistence type="predicted"/>
<keyword evidence="8" id="KW-1185">Reference proteome</keyword>
<dbReference type="InterPro" id="IPR001245">
    <property type="entry name" value="Ser-Thr/Tyr_kinase_cat_dom"/>
</dbReference>
<gene>
    <name evidence="7" type="ORF">BS47DRAFT_761464</name>
</gene>
<organism evidence="7 8">
    <name type="scientific">Hydnum rufescens UP504</name>
    <dbReference type="NCBI Taxonomy" id="1448309"/>
    <lineage>
        <taxon>Eukaryota</taxon>
        <taxon>Fungi</taxon>
        <taxon>Dikarya</taxon>
        <taxon>Basidiomycota</taxon>
        <taxon>Agaricomycotina</taxon>
        <taxon>Agaricomycetes</taxon>
        <taxon>Cantharellales</taxon>
        <taxon>Hydnaceae</taxon>
        <taxon>Hydnum</taxon>
    </lineage>
</organism>
<keyword evidence="2" id="KW-0547">Nucleotide-binding</keyword>
<dbReference type="Proteomes" id="UP000886523">
    <property type="component" value="Unassembled WGS sequence"/>
</dbReference>
<dbReference type="CDD" id="cd00180">
    <property type="entry name" value="PKc"/>
    <property type="match status" value="1"/>
</dbReference>
<evidence type="ECO:0000256" key="4">
    <source>
        <dbReference type="ARBA" id="ARBA00022840"/>
    </source>
</evidence>
<dbReference type="GO" id="GO:0004674">
    <property type="term" value="F:protein serine/threonine kinase activity"/>
    <property type="evidence" value="ECO:0007669"/>
    <property type="project" value="TreeGrafter"/>
</dbReference>
<accession>A0A9P6E0B8</accession>
<dbReference type="PANTHER" id="PTHR44329">
    <property type="entry name" value="SERINE/THREONINE-PROTEIN KINASE TNNI3K-RELATED"/>
    <property type="match status" value="1"/>
</dbReference>
<reference evidence="7" key="1">
    <citation type="journal article" date="2020" name="Nat. Commun.">
        <title>Large-scale genome sequencing of mycorrhizal fungi provides insights into the early evolution of symbiotic traits.</title>
        <authorList>
            <person name="Miyauchi S."/>
            <person name="Kiss E."/>
            <person name="Kuo A."/>
            <person name="Drula E."/>
            <person name="Kohler A."/>
            <person name="Sanchez-Garcia M."/>
            <person name="Morin E."/>
            <person name="Andreopoulos B."/>
            <person name="Barry K.W."/>
            <person name="Bonito G."/>
            <person name="Buee M."/>
            <person name="Carver A."/>
            <person name="Chen C."/>
            <person name="Cichocki N."/>
            <person name="Clum A."/>
            <person name="Culley D."/>
            <person name="Crous P.W."/>
            <person name="Fauchery L."/>
            <person name="Girlanda M."/>
            <person name="Hayes R.D."/>
            <person name="Keri Z."/>
            <person name="LaButti K."/>
            <person name="Lipzen A."/>
            <person name="Lombard V."/>
            <person name="Magnuson J."/>
            <person name="Maillard F."/>
            <person name="Murat C."/>
            <person name="Nolan M."/>
            <person name="Ohm R.A."/>
            <person name="Pangilinan J."/>
            <person name="Pereira M.F."/>
            <person name="Perotto S."/>
            <person name="Peter M."/>
            <person name="Pfister S."/>
            <person name="Riley R."/>
            <person name="Sitrit Y."/>
            <person name="Stielow J.B."/>
            <person name="Szollosi G."/>
            <person name="Zifcakova L."/>
            <person name="Stursova M."/>
            <person name="Spatafora J.W."/>
            <person name="Tedersoo L."/>
            <person name="Vaario L.M."/>
            <person name="Yamada A."/>
            <person name="Yan M."/>
            <person name="Wang P."/>
            <person name="Xu J."/>
            <person name="Bruns T."/>
            <person name="Baldrian P."/>
            <person name="Vilgalys R."/>
            <person name="Dunand C."/>
            <person name="Henrissat B."/>
            <person name="Grigoriev I.V."/>
            <person name="Hibbett D."/>
            <person name="Nagy L.G."/>
            <person name="Martin F.M."/>
        </authorList>
    </citation>
    <scope>NUCLEOTIDE SEQUENCE</scope>
    <source>
        <strain evidence="7">UP504</strain>
    </source>
</reference>
<evidence type="ECO:0000256" key="1">
    <source>
        <dbReference type="ARBA" id="ARBA00022679"/>
    </source>
</evidence>
<dbReference type="Gene3D" id="1.10.510.10">
    <property type="entry name" value="Transferase(Phosphotransferase) domain 1"/>
    <property type="match status" value="1"/>
</dbReference>
<comment type="caution">
    <text evidence="7">The sequence shown here is derived from an EMBL/GenBank/DDBJ whole genome shotgun (WGS) entry which is preliminary data.</text>
</comment>
<feature type="compositionally biased region" description="Polar residues" evidence="5">
    <location>
        <begin position="373"/>
        <end position="387"/>
    </location>
</feature>
<evidence type="ECO:0000259" key="6">
    <source>
        <dbReference type="PROSITE" id="PS50011"/>
    </source>
</evidence>
<dbReference type="PANTHER" id="PTHR44329:SF288">
    <property type="entry name" value="MITOGEN-ACTIVATED PROTEIN KINASE KINASE KINASE 20"/>
    <property type="match status" value="1"/>
</dbReference>
<evidence type="ECO:0000313" key="7">
    <source>
        <dbReference type="EMBL" id="KAF9520387.1"/>
    </source>
</evidence>
<dbReference type="EMBL" id="MU128912">
    <property type="protein sequence ID" value="KAF9520387.1"/>
    <property type="molecule type" value="Genomic_DNA"/>
</dbReference>
<dbReference type="InterPro" id="IPR051681">
    <property type="entry name" value="Ser/Thr_Kinases-Pseudokinases"/>
</dbReference>
<dbReference type="InterPro" id="IPR000719">
    <property type="entry name" value="Prot_kinase_dom"/>
</dbReference>
<evidence type="ECO:0000256" key="5">
    <source>
        <dbReference type="SAM" id="MobiDB-lite"/>
    </source>
</evidence>
<evidence type="ECO:0000313" key="8">
    <source>
        <dbReference type="Proteomes" id="UP000886523"/>
    </source>
</evidence>
<feature type="domain" description="Protein kinase" evidence="6">
    <location>
        <begin position="24"/>
        <end position="250"/>
    </location>
</feature>
<dbReference type="SUPFAM" id="SSF56112">
    <property type="entry name" value="Protein kinase-like (PK-like)"/>
    <property type="match status" value="1"/>
</dbReference>
<dbReference type="Pfam" id="PF07714">
    <property type="entry name" value="PK_Tyr_Ser-Thr"/>
    <property type="match status" value="1"/>
</dbReference>
<evidence type="ECO:0000256" key="3">
    <source>
        <dbReference type="ARBA" id="ARBA00022777"/>
    </source>
</evidence>
<dbReference type="InterPro" id="IPR011009">
    <property type="entry name" value="Kinase-like_dom_sf"/>
</dbReference>
<dbReference type="AlphaFoldDB" id="A0A9P6E0B8"/>
<protein>
    <recommendedName>
        <fullName evidence="6">Protein kinase domain-containing protein</fullName>
    </recommendedName>
</protein>
<dbReference type="PROSITE" id="PS50011">
    <property type="entry name" value="PROTEIN_KINASE_DOM"/>
    <property type="match status" value="1"/>
</dbReference>